<evidence type="ECO:0000256" key="2">
    <source>
        <dbReference type="ARBA" id="ARBA00022927"/>
    </source>
</evidence>
<accession>A0ABV7L009</accession>
<protein>
    <recommendedName>
        <fullName evidence="6">Flagellar assembly protein FliH</fullName>
    </recommendedName>
</protein>
<sequence>MANESGNTAPGTRRPPPDGPQVVAPGGKKAANVRKFTFGEQFDPSAEAVEAYRSPQRDETERRRQAEMAEVREQGYAAGHEAGLAEARAEINAAIAEALDRIGAGLAELGPSEQATGHMLTRQSIGIARAVGGQLAARLMESQPEAEVEALVADCIGQLRDEPQVVVSLAPEIAEAVQDRLQELATARGFAGKLIVKPEPGLQPTDARLVWSEGEAMRSESEVMQEIDAAVGRYLQGRGLAAAE</sequence>
<dbReference type="EMBL" id="JBHRTR010000025">
    <property type="protein sequence ID" value="MFC3227759.1"/>
    <property type="molecule type" value="Genomic_DNA"/>
</dbReference>
<keyword evidence="1" id="KW-0813">Transport</keyword>
<comment type="caution">
    <text evidence="4">The sequence shown here is derived from an EMBL/GenBank/DDBJ whole genome shotgun (WGS) entry which is preliminary data.</text>
</comment>
<evidence type="ECO:0008006" key="6">
    <source>
        <dbReference type="Google" id="ProtNLM"/>
    </source>
</evidence>
<keyword evidence="5" id="KW-1185">Reference proteome</keyword>
<organism evidence="4 5">
    <name type="scientific">Marinibaculum pumilum</name>
    <dbReference type="NCBI Taxonomy" id="1766165"/>
    <lineage>
        <taxon>Bacteria</taxon>
        <taxon>Pseudomonadati</taxon>
        <taxon>Pseudomonadota</taxon>
        <taxon>Alphaproteobacteria</taxon>
        <taxon>Rhodospirillales</taxon>
        <taxon>Rhodospirillaceae</taxon>
        <taxon>Marinibaculum</taxon>
    </lineage>
</organism>
<dbReference type="PANTHER" id="PTHR34982:SF1">
    <property type="entry name" value="FLAGELLAR ASSEMBLY PROTEIN FLIH"/>
    <property type="match status" value="1"/>
</dbReference>
<evidence type="ECO:0000313" key="5">
    <source>
        <dbReference type="Proteomes" id="UP001595528"/>
    </source>
</evidence>
<evidence type="ECO:0000256" key="1">
    <source>
        <dbReference type="ARBA" id="ARBA00022448"/>
    </source>
</evidence>
<keyword evidence="2" id="KW-0653">Protein transport</keyword>
<feature type="compositionally biased region" description="Polar residues" evidence="3">
    <location>
        <begin position="1"/>
        <end position="10"/>
    </location>
</feature>
<feature type="compositionally biased region" description="Basic and acidic residues" evidence="3">
    <location>
        <begin position="55"/>
        <end position="68"/>
    </location>
</feature>
<evidence type="ECO:0000256" key="3">
    <source>
        <dbReference type="SAM" id="MobiDB-lite"/>
    </source>
</evidence>
<proteinExistence type="predicted"/>
<evidence type="ECO:0000313" key="4">
    <source>
        <dbReference type="EMBL" id="MFC3227759.1"/>
    </source>
</evidence>
<dbReference type="PANTHER" id="PTHR34982">
    <property type="entry name" value="YOP PROTEINS TRANSLOCATION PROTEIN L"/>
    <property type="match status" value="1"/>
</dbReference>
<dbReference type="RefSeq" id="WP_379900205.1">
    <property type="nucleotide sequence ID" value="NZ_JBHRTR010000025.1"/>
</dbReference>
<name>A0ABV7L009_9PROT</name>
<dbReference type="Proteomes" id="UP001595528">
    <property type="component" value="Unassembled WGS sequence"/>
</dbReference>
<feature type="region of interest" description="Disordered" evidence="3">
    <location>
        <begin position="1"/>
        <end position="68"/>
    </location>
</feature>
<gene>
    <name evidence="4" type="ORF">ACFOGJ_10985</name>
</gene>
<reference evidence="5" key="1">
    <citation type="journal article" date="2019" name="Int. J. Syst. Evol. Microbiol.">
        <title>The Global Catalogue of Microorganisms (GCM) 10K type strain sequencing project: providing services to taxonomists for standard genome sequencing and annotation.</title>
        <authorList>
            <consortium name="The Broad Institute Genomics Platform"/>
            <consortium name="The Broad Institute Genome Sequencing Center for Infectious Disease"/>
            <person name="Wu L."/>
            <person name="Ma J."/>
        </authorList>
    </citation>
    <scope>NUCLEOTIDE SEQUENCE [LARGE SCALE GENOMIC DNA]</scope>
    <source>
        <strain evidence="5">KCTC 42964</strain>
    </source>
</reference>
<dbReference type="InterPro" id="IPR051472">
    <property type="entry name" value="T3SS_Stator/FliH"/>
</dbReference>